<evidence type="ECO:0000256" key="2">
    <source>
        <dbReference type="SAM" id="Phobius"/>
    </source>
</evidence>
<accession>A0A7W2R3F6</accession>
<feature type="compositionally biased region" description="Gly residues" evidence="1">
    <location>
        <begin position="368"/>
        <end position="383"/>
    </location>
</feature>
<dbReference type="AlphaFoldDB" id="A0A7W2R3F6"/>
<gene>
    <name evidence="4" type="ORF">H3Z82_04385</name>
</gene>
<dbReference type="Gene3D" id="3.10.310.50">
    <property type="match status" value="1"/>
</dbReference>
<protein>
    <submittedName>
        <fullName evidence="4">TPM domain-containing protein</fullName>
    </submittedName>
</protein>
<feature type="transmembrane region" description="Helical" evidence="2">
    <location>
        <begin position="183"/>
        <end position="208"/>
    </location>
</feature>
<dbReference type="PANTHER" id="PTHR30373">
    <property type="entry name" value="UPF0603 PROTEIN YGCG"/>
    <property type="match status" value="1"/>
</dbReference>
<evidence type="ECO:0000313" key="4">
    <source>
        <dbReference type="EMBL" id="MBA6151960.1"/>
    </source>
</evidence>
<dbReference type="InterPro" id="IPR007621">
    <property type="entry name" value="TPM_dom"/>
</dbReference>
<dbReference type="PANTHER" id="PTHR30373:SF2">
    <property type="entry name" value="UPF0603 PROTEIN YGCG"/>
    <property type="match status" value="1"/>
</dbReference>
<evidence type="ECO:0000256" key="1">
    <source>
        <dbReference type="SAM" id="MobiDB-lite"/>
    </source>
</evidence>
<keyword evidence="5" id="KW-1185">Reference proteome</keyword>
<evidence type="ECO:0000259" key="3">
    <source>
        <dbReference type="Pfam" id="PF04536"/>
    </source>
</evidence>
<sequence>MKAYILFLWMSVFIQSTGFSQQIYPQLHEFSTDQANVMSNEQLRSLRQKLIDFETETSHQIVVLTIESLGNESIENYALQVFEQNKIGQLDRDNGLLILFAAEERAVRIEVGYGLEPIITDAISSRLIRTIMIPEFKKERYFKGIDLATDEIISIISDPKYFIDSENIEEFGYEDDNFRMIPWWGKFLIILFFGIFLTVFLFIGFPLLKNGFKDMVNLFRGLFSGEIGIFLFPFMFVGICFSLIFGLVFTFAPLIAFSVMLSQVVFYINFDTLISSVNDMRYFSLNYVLITIGVLLVGLPILIAVLMVLRYNNGFKLSLLKSNNGFINKNLSFRQSTASKSSGLSSYSRSSRSSGFSRSSSSSRSSFSGGGGRSGGGGASGHW</sequence>
<dbReference type="Pfam" id="PF04536">
    <property type="entry name" value="TPM_phosphatase"/>
    <property type="match status" value="1"/>
</dbReference>
<feature type="transmembrane region" description="Helical" evidence="2">
    <location>
        <begin position="282"/>
        <end position="309"/>
    </location>
</feature>
<keyword evidence="2" id="KW-0812">Transmembrane</keyword>
<reference evidence="4 5" key="1">
    <citation type="submission" date="2020-07" db="EMBL/GenBank/DDBJ databases">
        <title>Bacterium isolated from marine sediment.</title>
        <authorList>
            <person name="Shang D."/>
        </authorList>
    </citation>
    <scope>NUCLEOTIDE SEQUENCE [LARGE SCALE GENOMIC DNA]</scope>
    <source>
        <strain evidence="4 5">F6074</strain>
    </source>
</reference>
<name>A0A7W2R3F6_9FLAO</name>
<evidence type="ECO:0000313" key="5">
    <source>
        <dbReference type="Proteomes" id="UP000541857"/>
    </source>
</evidence>
<organism evidence="4 5">
    <name type="scientific">Gelidibacter maritimus</name>
    <dbReference type="NCBI Taxonomy" id="2761487"/>
    <lineage>
        <taxon>Bacteria</taxon>
        <taxon>Pseudomonadati</taxon>
        <taxon>Bacteroidota</taxon>
        <taxon>Flavobacteriia</taxon>
        <taxon>Flavobacteriales</taxon>
        <taxon>Flavobacteriaceae</taxon>
        <taxon>Gelidibacter</taxon>
    </lineage>
</organism>
<feature type="transmembrane region" description="Helical" evidence="2">
    <location>
        <begin position="229"/>
        <end position="262"/>
    </location>
</feature>
<feature type="region of interest" description="Disordered" evidence="1">
    <location>
        <begin position="340"/>
        <end position="383"/>
    </location>
</feature>
<keyword evidence="2" id="KW-1133">Transmembrane helix</keyword>
<feature type="compositionally biased region" description="Low complexity" evidence="1">
    <location>
        <begin position="340"/>
        <end position="367"/>
    </location>
</feature>
<proteinExistence type="predicted"/>
<dbReference type="RefSeq" id="WP_182202890.1">
    <property type="nucleotide sequence ID" value="NZ_JACGLT010000002.1"/>
</dbReference>
<keyword evidence="2" id="KW-0472">Membrane</keyword>
<dbReference type="Proteomes" id="UP000541857">
    <property type="component" value="Unassembled WGS sequence"/>
</dbReference>
<feature type="domain" description="TPM" evidence="3">
    <location>
        <begin position="32"/>
        <end position="153"/>
    </location>
</feature>
<comment type="caution">
    <text evidence="4">The sequence shown here is derived from an EMBL/GenBank/DDBJ whole genome shotgun (WGS) entry which is preliminary data.</text>
</comment>
<dbReference type="EMBL" id="JACGLT010000002">
    <property type="protein sequence ID" value="MBA6151960.1"/>
    <property type="molecule type" value="Genomic_DNA"/>
</dbReference>